<keyword evidence="2" id="KW-1185">Reference proteome</keyword>
<protein>
    <submittedName>
        <fullName evidence="1">Uncharacterized protein</fullName>
    </submittedName>
</protein>
<dbReference type="EMBL" id="JARKIF010000006">
    <property type="protein sequence ID" value="KAJ7636592.1"/>
    <property type="molecule type" value="Genomic_DNA"/>
</dbReference>
<proteinExistence type="predicted"/>
<sequence length="204" mass="22796">MSGSYCAKNFFLMKRRCRFRLRGCQAAVNGTELSSAVRPMDPSRVGQFKVKFCECRRRWKHPAGGSKAKMHVHDVKVNDKEAAKWSQNAPKITQKGNHPNTDTDVIEKVRPHSRGKTADKAELKNKFLRLGTRHLCMAFAQMLKSLSDTTAPGRRGHQYCVGSSAIIGLAQHLAGYISADAKMNDENVMARKNQKLGHPIETCT</sequence>
<gene>
    <name evidence="1" type="ORF">FB45DRAFT_864623</name>
</gene>
<dbReference type="Proteomes" id="UP001221142">
    <property type="component" value="Unassembled WGS sequence"/>
</dbReference>
<evidence type="ECO:0000313" key="2">
    <source>
        <dbReference type="Proteomes" id="UP001221142"/>
    </source>
</evidence>
<dbReference type="AlphaFoldDB" id="A0AAD7C1H9"/>
<evidence type="ECO:0000313" key="1">
    <source>
        <dbReference type="EMBL" id="KAJ7636592.1"/>
    </source>
</evidence>
<reference evidence="1" key="1">
    <citation type="submission" date="2023-03" db="EMBL/GenBank/DDBJ databases">
        <title>Massive genome expansion in bonnet fungi (Mycena s.s.) driven by repeated elements and novel gene families across ecological guilds.</title>
        <authorList>
            <consortium name="Lawrence Berkeley National Laboratory"/>
            <person name="Harder C.B."/>
            <person name="Miyauchi S."/>
            <person name="Viragh M."/>
            <person name="Kuo A."/>
            <person name="Thoen E."/>
            <person name="Andreopoulos B."/>
            <person name="Lu D."/>
            <person name="Skrede I."/>
            <person name="Drula E."/>
            <person name="Henrissat B."/>
            <person name="Morin E."/>
            <person name="Kohler A."/>
            <person name="Barry K."/>
            <person name="LaButti K."/>
            <person name="Morin E."/>
            <person name="Salamov A."/>
            <person name="Lipzen A."/>
            <person name="Mereny Z."/>
            <person name="Hegedus B."/>
            <person name="Baldrian P."/>
            <person name="Stursova M."/>
            <person name="Weitz H."/>
            <person name="Taylor A."/>
            <person name="Grigoriev I.V."/>
            <person name="Nagy L.G."/>
            <person name="Martin F."/>
            <person name="Kauserud H."/>
        </authorList>
    </citation>
    <scope>NUCLEOTIDE SEQUENCE</scope>
    <source>
        <strain evidence="1">9284</strain>
    </source>
</reference>
<accession>A0AAD7C1H9</accession>
<comment type="caution">
    <text evidence="1">The sequence shown here is derived from an EMBL/GenBank/DDBJ whole genome shotgun (WGS) entry which is preliminary data.</text>
</comment>
<organism evidence="1 2">
    <name type="scientific">Roridomyces roridus</name>
    <dbReference type="NCBI Taxonomy" id="1738132"/>
    <lineage>
        <taxon>Eukaryota</taxon>
        <taxon>Fungi</taxon>
        <taxon>Dikarya</taxon>
        <taxon>Basidiomycota</taxon>
        <taxon>Agaricomycotina</taxon>
        <taxon>Agaricomycetes</taxon>
        <taxon>Agaricomycetidae</taxon>
        <taxon>Agaricales</taxon>
        <taxon>Marasmiineae</taxon>
        <taxon>Mycenaceae</taxon>
        <taxon>Roridomyces</taxon>
    </lineage>
</organism>
<name>A0AAD7C1H9_9AGAR</name>